<sequence length="433" mass="48409">MGSDKSQKRKNPDSTSQSNQEGNNLSVLPKQELGELQKSQSPNAEVSVSQCNEEGKTEKVLENLQKRQSTDSTSRVRTSHSLIPEKVSDNLQQKQSPDTGVCDSQPNQEKISLSTIPEKVPDSLQFTLSINTGSHRLQRDQEGRTPPRIPDKALGDGYNWRKYGQKLVKGNEFVRSYYRCTHPNCPAKRQVERSQDGQITDTVYLGKHDHPKPQPGPPIAIGFVPPIQAKRQDERPLATVEDKTSNAHGLKSHHAKPMETARLPTNAVTDDAVESAISQRNRTREESDHRGDVDSKRQKRDICSIDETLVDKPHGEPRVVQTRSEVDFVNDGYRWRKYGQKMVKGNPNPRSYYRCSNGGCPVKKHVERASHDPKMVITTYEGQHDHDIPLARTVTPNTAGTNTNIKALNGESRSTPEEKNTVGLEVAVHISAK</sequence>
<feature type="compositionally biased region" description="Polar residues" evidence="10">
    <location>
        <begin position="89"/>
        <end position="115"/>
    </location>
</feature>
<dbReference type="Pfam" id="PF03106">
    <property type="entry name" value="WRKY"/>
    <property type="match status" value="2"/>
</dbReference>
<feature type="compositionally biased region" description="Basic and acidic residues" evidence="10">
    <location>
        <begin position="53"/>
        <end position="69"/>
    </location>
</feature>
<keyword evidence="6" id="KW-0238">DNA-binding</keyword>
<evidence type="ECO:0000313" key="13">
    <source>
        <dbReference type="Proteomes" id="UP000306102"/>
    </source>
</evidence>
<evidence type="ECO:0000256" key="10">
    <source>
        <dbReference type="SAM" id="MobiDB-lite"/>
    </source>
</evidence>
<name>A0A4S4DH97_CAMSN</name>
<organism evidence="12 13">
    <name type="scientific">Camellia sinensis var. sinensis</name>
    <name type="common">China tea</name>
    <dbReference type="NCBI Taxonomy" id="542762"/>
    <lineage>
        <taxon>Eukaryota</taxon>
        <taxon>Viridiplantae</taxon>
        <taxon>Streptophyta</taxon>
        <taxon>Embryophyta</taxon>
        <taxon>Tracheophyta</taxon>
        <taxon>Spermatophyta</taxon>
        <taxon>Magnoliopsida</taxon>
        <taxon>eudicotyledons</taxon>
        <taxon>Gunneridae</taxon>
        <taxon>Pentapetalae</taxon>
        <taxon>asterids</taxon>
        <taxon>Ericales</taxon>
        <taxon>Theaceae</taxon>
        <taxon>Camellia</taxon>
    </lineage>
</organism>
<dbReference type="EMBL" id="SDRB02011234">
    <property type="protein sequence ID" value="THG02168.1"/>
    <property type="molecule type" value="Genomic_DNA"/>
</dbReference>
<evidence type="ECO:0000259" key="11">
    <source>
        <dbReference type="PROSITE" id="PS50811"/>
    </source>
</evidence>
<feature type="region of interest" description="Disordered" evidence="10">
    <location>
        <begin position="1"/>
        <end position="118"/>
    </location>
</feature>
<keyword evidence="2" id="KW-0479">Metal-binding</keyword>
<keyword evidence="13" id="KW-1185">Reference proteome</keyword>
<dbReference type="PROSITE" id="PS50811">
    <property type="entry name" value="WRKY"/>
    <property type="match status" value="2"/>
</dbReference>
<comment type="similarity">
    <text evidence="9">Belongs to the WRKY group I family.</text>
</comment>
<feature type="region of interest" description="Disordered" evidence="10">
    <location>
        <begin position="132"/>
        <end position="153"/>
    </location>
</feature>
<evidence type="ECO:0000256" key="2">
    <source>
        <dbReference type="ARBA" id="ARBA00022723"/>
    </source>
</evidence>
<feature type="compositionally biased region" description="Polar residues" evidence="10">
    <location>
        <begin position="70"/>
        <end position="81"/>
    </location>
</feature>
<dbReference type="InterPro" id="IPR003657">
    <property type="entry name" value="WRKY_dom"/>
</dbReference>
<feature type="compositionally biased region" description="Basic and acidic residues" evidence="10">
    <location>
        <begin position="233"/>
        <end position="245"/>
    </location>
</feature>
<evidence type="ECO:0000256" key="6">
    <source>
        <dbReference type="ARBA" id="ARBA00023125"/>
    </source>
</evidence>
<keyword evidence="5" id="KW-0805">Transcription regulation</keyword>
<evidence type="ECO:0000256" key="4">
    <source>
        <dbReference type="ARBA" id="ARBA00022833"/>
    </source>
</evidence>
<feature type="region of interest" description="Disordered" evidence="10">
    <location>
        <begin position="233"/>
        <end position="256"/>
    </location>
</feature>
<dbReference type="InterPro" id="IPR036576">
    <property type="entry name" value="WRKY_dom_sf"/>
</dbReference>
<evidence type="ECO:0000256" key="7">
    <source>
        <dbReference type="ARBA" id="ARBA00023163"/>
    </source>
</evidence>
<dbReference type="Proteomes" id="UP000306102">
    <property type="component" value="Unassembled WGS sequence"/>
</dbReference>
<proteinExistence type="inferred from homology"/>
<dbReference type="Gene3D" id="2.20.25.80">
    <property type="entry name" value="WRKY domain"/>
    <property type="match status" value="2"/>
</dbReference>
<feature type="domain" description="WRKY" evidence="11">
    <location>
        <begin position="149"/>
        <end position="213"/>
    </location>
</feature>
<accession>A0A4S4DH97</accession>
<feature type="region of interest" description="Disordered" evidence="10">
    <location>
        <begin position="275"/>
        <end position="300"/>
    </location>
</feature>
<dbReference type="SMART" id="SM00774">
    <property type="entry name" value="WRKY"/>
    <property type="match status" value="2"/>
</dbReference>
<dbReference type="GO" id="GO:0003700">
    <property type="term" value="F:DNA-binding transcription factor activity"/>
    <property type="evidence" value="ECO:0007669"/>
    <property type="project" value="InterPro"/>
</dbReference>
<dbReference type="GO" id="GO:0046872">
    <property type="term" value="F:metal ion binding"/>
    <property type="evidence" value="ECO:0007669"/>
    <property type="project" value="UniProtKB-KW"/>
</dbReference>
<evidence type="ECO:0000313" key="12">
    <source>
        <dbReference type="EMBL" id="THG02168.1"/>
    </source>
</evidence>
<keyword evidence="4" id="KW-0862">Zinc</keyword>
<dbReference type="PANTHER" id="PTHR31221:SF125">
    <property type="entry name" value="WRKY TRANSCRIPTION FACTOR 1"/>
    <property type="match status" value="1"/>
</dbReference>
<dbReference type="AlphaFoldDB" id="A0A4S4DH97"/>
<evidence type="ECO:0000256" key="8">
    <source>
        <dbReference type="ARBA" id="ARBA00023242"/>
    </source>
</evidence>
<evidence type="ECO:0000256" key="3">
    <source>
        <dbReference type="ARBA" id="ARBA00022737"/>
    </source>
</evidence>
<feature type="compositionally biased region" description="Basic and acidic residues" evidence="10">
    <location>
        <begin position="282"/>
        <end position="300"/>
    </location>
</feature>
<comment type="caution">
    <text evidence="12">The sequence shown here is derived from an EMBL/GenBank/DDBJ whole genome shotgun (WGS) entry which is preliminary data.</text>
</comment>
<dbReference type="GO" id="GO:0043565">
    <property type="term" value="F:sequence-specific DNA binding"/>
    <property type="evidence" value="ECO:0007669"/>
    <property type="project" value="InterPro"/>
</dbReference>
<dbReference type="FunFam" id="2.20.25.80:FF:000006">
    <property type="entry name" value="WRKY transcription factor"/>
    <property type="match status" value="1"/>
</dbReference>
<reference evidence="12 13" key="1">
    <citation type="journal article" date="2018" name="Proc. Natl. Acad. Sci. U.S.A.">
        <title>Draft genome sequence of Camellia sinensis var. sinensis provides insights into the evolution of the tea genome and tea quality.</title>
        <authorList>
            <person name="Wei C."/>
            <person name="Yang H."/>
            <person name="Wang S."/>
            <person name="Zhao J."/>
            <person name="Liu C."/>
            <person name="Gao L."/>
            <person name="Xia E."/>
            <person name="Lu Y."/>
            <person name="Tai Y."/>
            <person name="She G."/>
            <person name="Sun J."/>
            <person name="Cao H."/>
            <person name="Tong W."/>
            <person name="Gao Q."/>
            <person name="Li Y."/>
            <person name="Deng W."/>
            <person name="Jiang X."/>
            <person name="Wang W."/>
            <person name="Chen Q."/>
            <person name="Zhang S."/>
            <person name="Li H."/>
            <person name="Wu J."/>
            <person name="Wang P."/>
            <person name="Li P."/>
            <person name="Shi C."/>
            <person name="Zheng F."/>
            <person name="Jian J."/>
            <person name="Huang B."/>
            <person name="Shan D."/>
            <person name="Shi M."/>
            <person name="Fang C."/>
            <person name="Yue Y."/>
            <person name="Li F."/>
            <person name="Li D."/>
            <person name="Wei S."/>
            <person name="Han B."/>
            <person name="Jiang C."/>
            <person name="Yin Y."/>
            <person name="Xia T."/>
            <person name="Zhang Z."/>
            <person name="Bennetzen J.L."/>
            <person name="Zhao S."/>
            <person name="Wan X."/>
        </authorList>
    </citation>
    <scope>NUCLEOTIDE SEQUENCE [LARGE SCALE GENOMIC DNA]</scope>
    <source>
        <strain evidence="13">cv. Shuchazao</strain>
        <tissue evidence="12">Leaf</tissue>
    </source>
</reference>
<evidence type="ECO:0000256" key="5">
    <source>
        <dbReference type="ARBA" id="ARBA00023015"/>
    </source>
</evidence>
<evidence type="ECO:0000256" key="1">
    <source>
        <dbReference type="ARBA" id="ARBA00004123"/>
    </source>
</evidence>
<dbReference type="SUPFAM" id="SSF118290">
    <property type="entry name" value="WRKY DNA-binding domain"/>
    <property type="match status" value="2"/>
</dbReference>
<keyword evidence="3" id="KW-0677">Repeat</keyword>
<protein>
    <recommendedName>
        <fullName evidence="11">WRKY domain-containing protein</fullName>
    </recommendedName>
</protein>
<feature type="compositionally biased region" description="Polar residues" evidence="10">
    <location>
        <begin position="37"/>
        <end position="52"/>
    </location>
</feature>
<keyword evidence="7" id="KW-0804">Transcription</keyword>
<dbReference type="STRING" id="542762.A0A4S4DH97"/>
<comment type="subcellular location">
    <subcellularLocation>
        <location evidence="1">Nucleus</location>
    </subcellularLocation>
</comment>
<dbReference type="GO" id="GO:0005634">
    <property type="term" value="C:nucleus"/>
    <property type="evidence" value="ECO:0007669"/>
    <property type="project" value="UniProtKB-SubCell"/>
</dbReference>
<gene>
    <name evidence="12" type="ORF">TEA_004792</name>
</gene>
<dbReference type="FunFam" id="2.20.25.80:FF:000003">
    <property type="entry name" value="WRKY transcription factor 57"/>
    <property type="match status" value="1"/>
</dbReference>
<keyword evidence="8" id="KW-0539">Nucleus</keyword>
<evidence type="ECO:0000256" key="9">
    <source>
        <dbReference type="ARBA" id="ARBA00061157"/>
    </source>
</evidence>
<feature type="compositionally biased region" description="Basic and acidic residues" evidence="10">
    <location>
        <begin position="137"/>
        <end position="153"/>
    </location>
</feature>
<dbReference type="InterPro" id="IPR044810">
    <property type="entry name" value="WRKY_plant"/>
</dbReference>
<dbReference type="PANTHER" id="PTHR31221">
    <property type="entry name" value="WRKY TRANSCRIPTION FACTOR PROTEIN 1-RELATED"/>
    <property type="match status" value="1"/>
</dbReference>
<feature type="domain" description="WRKY" evidence="11">
    <location>
        <begin position="324"/>
        <end position="389"/>
    </location>
</feature>
<feature type="compositionally biased region" description="Polar residues" evidence="10">
    <location>
        <begin position="13"/>
        <end position="26"/>
    </location>
</feature>